<dbReference type="InterPro" id="IPR013325">
    <property type="entry name" value="RNA_pol_sigma_r2"/>
</dbReference>
<dbReference type="InterPro" id="IPR013249">
    <property type="entry name" value="RNA_pol_sigma70_r4_t2"/>
</dbReference>
<dbReference type="SUPFAM" id="SSF88946">
    <property type="entry name" value="Sigma2 domain of RNA polymerase sigma factors"/>
    <property type="match status" value="1"/>
</dbReference>
<evidence type="ECO:0000313" key="7">
    <source>
        <dbReference type="EMBL" id="NOU76189.1"/>
    </source>
</evidence>
<keyword evidence="2" id="KW-0805">Transcription regulation</keyword>
<protein>
    <submittedName>
        <fullName evidence="7">Sigma-70 family RNA polymerase sigma factor</fullName>
    </submittedName>
</protein>
<dbReference type="RefSeq" id="WP_171648535.1">
    <property type="nucleotide sequence ID" value="NZ_WHOA01000241.1"/>
</dbReference>
<dbReference type="Pfam" id="PF04542">
    <property type="entry name" value="Sigma70_r2"/>
    <property type="match status" value="1"/>
</dbReference>
<dbReference type="PANTHER" id="PTHR43133">
    <property type="entry name" value="RNA POLYMERASE ECF-TYPE SIGMA FACTO"/>
    <property type="match status" value="1"/>
</dbReference>
<comment type="caution">
    <text evidence="7">The sequence shown here is derived from an EMBL/GenBank/DDBJ whole genome shotgun (WGS) entry which is preliminary data.</text>
</comment>
<dbReference type="InterPro" id="IPR039425">
    <property type="entry name" value="RNA_pol_sigma-70-like"/>
</dbReference>
<reference evidence="7 8" key="1">
    <citation type="submission" date="2019-10" db="EMBL/GenBank/DDBJ databases">
        <title>Description of Paenibacillus terrestris sp. nov.</title>
        <authorList>
            <person name="Carlier A."/>
            <person name="Qi S."/>
        </authorList>
    </citation>
    <scope>NUCLEOTIDE SEQUENCE [LARGE SCALE GENOMIC DNA]</scope>
    <source>
        <strain evidence="7 8">LMG 31458</strain>
    </source>
</reference>
<evidence type="ECO:0000259" key="6">
    <source>
        <dbReference type="Pfam" id="PF08281"/>
    </source>
</evidence>
<keyword evidence="8" id="KW-1185">Reference proteome</keyword>
<dbReference type="PANTHER" id="PTHR43133:SF51">
    <property type="entry name" value="RNA POLYMERASE SIGMA FACTOR"/>
    <property type="match status" value="1"/>
</dbReference>
<keyword evidence="3" id="KW-0731">Sigma factor</keyword>
<feature type="domain" description="RNA polymerase sigma-70 region 2" evidence="5">
    <location>
        <begin position="23"/>
        <end position="90"/>
    </location>
</feature>
<evidence type="ECO:0000259" key="5">
    <source>
        <dbReference type="Pfam" id="PF04542"/>
    </source>
</evidence>
<dbReference type="SUPFAM" id="SSF88659">
    <property type="entry name" value="Sigma3 and sigma4 domains of RNA polymerase sigma factors"/>
    <property type="match status" value="1"/>
</dbReference>
<dbReference type="Gene3D" id="1.10.1740.10">
    <property type="match status" value="1"/>
</dbReference>
<name>A0ABX1Y8N9_9BACL</name>
<evidence type="ECO:0000256" key="3">
    <source>
        <dbReference type="ARBA" id="ARBA00023082"/>
    </source>
</evidence>
<dbReference type="Proteomes" id="UP000616779">
    <property type="component" value="Unassembled WGS sequence"/>
</dbReference>
<organism evidence="7 8">
    <name type="scientific">Paenibacillus phytorum</name>
    <dbReference type="NCBI Taxonomy" id="2654977"/>
    <lineage>
        <taxon>Bacteria</taxon>
        <taxon>Bacillati</taxon>
        <taxon>Bacillota</taxon>
        <taxon>Bacilli</taxon>
        <taxon>Bacillales</taxon>
        <taxon>Paenibacillaceae</taxon>
        <taxon>Paenibacillus</taxon>
    </lineage>
</organism>
<evidence type="ECO:0000256" key="2">
    <source>
        <dbReference type="ARBA" id="ARBA00023015"/>
    </source>
</evidence>
<dbReference type="InterPro" id="IPR036388">
    <property type="entry name" value="WH-like_DNA-bd_sf"/>
</dbReference>
<comment type="similarity">
    <text evidence="1">Belongs to the sigma-70 factor family. ECF subfamily.</text>
</comment>
<evidence type="ECO:0000256" key="4">
    <source>
        <dbReference type="ARBA" id="ARBA00023163"/>
    </source>
</evidence>
<dbReference type="InterPro" id="IPR007627">
    <property type="entry name" value="RNA_pol_sigma70_r2"/>
</dbReference>
<dbReference type="Pfam" id="PF08281">
    <property type="entry name" value="Sigma70_r4_2"/>
    <property type="match status" value="1"/>
</dbReference>
<gene>
    <name evidence="7" type="ORF">GC098_33380</name>
</gene>
<proteinExistence type="inferred from homology"/>
<dbReference type="CDD" id="cd06171">
    <property type="entry name" value="Sigma70_r4"/>
    <property type="match status" value="1"/>
</dbReference>
<dbReference type="EMBL" id="WHOA01000241">
    <property type="protein sequence ID" value="NOU76189.1"/>
    <property type="molecule type" value="Genomic_DNA"/>
</dbReference>
<feature type="domain" description="RNA polymerase sigma factor 70 region 4 type 2" evidence="6">
    <location>
        <begin position="113"/>
        <end position="164"/>
    </location>
</feature>
<keyword evidence="4" id="KW-0804">Transcription</keyword>
<evidence type="ECO:0000256" key="1">
    <source>
        <dbReference type="ARBA" id="ARBA00010641"/>
    </source>
</evidence>
<sequence>MDEELYRLIYQAKRGEKEAFTVLIKRYKGHVYRYALGMLGDQMEAEDAAQEAFIKAYYSMNQLETEYAFSAWLIRIVSNLCKDKLKKRAREQPLSTENEELIKSYEPTHLRLTIEEALKHLTPEHREVIILHDIHGYRYEEIAVIVDVPVGTVKSRMHAARMALRIEMKKGDEL</sequence>
<evidence type="ECO:0000313" key="8">
    <source>
        <dbReference type="Proteomes" id="UP000616779"/>
    </source>
</evidence>
<accession>A0ABX1Y8N9</accession>
<dbReference type="InterPro" id="IPR013324">
    <property type="entry name" value="RNA_pol_sigma_r3/r4-like"/>
</dbReference>
<dbReference type="Gene3D" id="1.10.10.10">
    <property type="entry name" value="Winged helix-like DNA-binding domain superfamily/Winged helix DNA-binding domain"/>
    <property type="match status" value="1"/>
</dbReference>
<dbReference type="NCBIfam" id="TIGR02937">
    <property type="entry name" value="sigma70-ECF"/>
    <property type="match status" value="1"/>
</dbReference>
<dbReference type="InterPro" id="IPR014284">
    <property type="entry name" value="RNA_pol_sigma-70_dom"/>
</dbReference>